<accession>A0ABY9TFN2</accession>
<organism evidence="1 2">
    <name type="scientific">Thalassotalea nanhaiensis</name>
    <dbReference type="NCBI Taxonomy" id="3065648"/>
    <lineage>
        <taxon>Bacteria</taxon>
        <taxon>Pseudomonadati</taxon>
        <taxon>Pseudomonadota</taxon>
        <taxon>Gammaproteobacteria</taxon>
        <taxon>Alteromonadales</taxon>
        <taxon>Colwelliaceae</taxon>
        <taxon>Thalassotalea</taxon>
    </lineage>
</organism>
<evidence type="ECO:0008006" key="3">
    <source>
        <dbReference type="Google" id="ProtNLM"/>
    </source>
</evidence>
<dbReference type="Proteomes" id="UP001248581">
    <property type="component" value="Chromosome"/>
</dbReference>
<dbReference type="RefSeq" id="WP_348386563.1">
    <property type="nucleotide sequence ID" value="NZ_CP134146.1"/>
</dbReference>
<gene>
    <name evidence="1" type="ORF">RI845_12840</name>
</gene>
<protein>
    <recommendedName>
        <fullName evidence="3">DUF4194 domain-containing protein</fullName>
    </recommendedName>
</protein>
<name>A0ABY9TFN2_9GAMM</name>
<reference evidence="2" key="1">
    <citation type="submission" date="2023-09" db="EMBL/GenBank/DDBJ databases">
        <authorList>
            <person name="Li S."/>
            <person name="Li X."/>
            <person name="Zhang C."/>
            <person name="Zhao Z."/>
        </authorList>
    </citation>
    <scope>NUCLEOTIDE SEQUENCE [LARGE SCALE GENOMIC DNA]</scope>
    <source>
        <strain evidence="2">SQ345</strain>
    </source>
</reference>
<dbReference type="EMBL" id="CP134146">
    <property type="protein sequence ID" value="WNC67404.1"/>
    <property type="molecule type" value="Genomic_DNA"/>
</dbReference>
<evidence type="ECO:0000313" key="1">
    <source>
        <dbReference type="EMBL" id="WNC67404.1"/>
    </source>
</evidence>
<keyword evidence="2" id="KW-1185">Reference proteome</keyword>
<evidence type="ECO:0000313" key="2">
    <source>
        <dbReference type="Proteomes" id="UP001248581"/>
    </source>
</evidence>
<sequence length="211" mass="23548">MISLKGQVMETLLSGGFICKTSDELAFSFLQNTENFASVEQQLNLMNRTIANANDGTVLFCAYQGIGDDERKVVNSQFREITASLLPLIEWLVLVQEAKGDNSPLSEGKVVRLNELQSVIEDTPAFSEQLTKISRYSLFNSSSSAVDAQLKLIFKRLLELGYLLKPNPDNQIFVATGKVDYLFEVIRFIDESENLNLAEQAEEAIKQGDLL</sequence>
<proteinExistence type="predicted"/>